<dbReference type="EMBL" id="CP087830">
    <property type="protein sequence ID" value="UZA02938.1"/>
    <property type="molecule type" value="Genomic_DNA"/>
</dbReference>
<dbReference type="RefSeq" id="WP_264697093.1">
    <property type="nucleotide sequence ID" value="NZ_CP087771.1"/>
</dbReference>
<evidence type="ECO:0000313" key="1">
    <source>
        <dbReference type="EMBL" id="UZA02938.1"/>
    </source>
</evidence>
<keyword evidence="2" id="KW-1185">Reference proteome</keyword>
<name>A0ABY6M5W6_MORBO</name>
<reference evidence="1" key="1">
    <citation type="journal article" date="2022" name="BMC Microbiol.">
        <title>Whole genome sequencing of Moraxella bovis strains from North America reveals two genotypes with different genetic determinants.</title>
        <authorList>
            <person name="Wynn E.L."/>
            <person name="Hille M.M."/>
            <person name="Loy J.D."/>
            <person name="Schuller G."/>
            <person name="Kuhn K.L."/>
            <person name="Dickey A.M."/>
            <person name="Bono J.L."/>
            <person name="Clawson M.L."/>
        </authorList>
    </citation>
    <scope>NUCLEOTIDE SEQUENCE</scope>
    <source>
        <strain evidence="1">SAM102599</strain>
    </source>
</reference>
<dbReference type="Proteomes" id="UP001163632">
    <property type="component" value="Chromosome"/>
</dbReference>
<protein>
    <submittedName>
        <fullName evidence="1">Uncharacterized protein</fullName>
    </submittedName>
</protein>
<proteinExistence type="predicted"/>
<sequence>MSKELIFTINQFLDSEVFEPYYKHVIILLMEKNPTILQLYKELDDSISFYDIEEKLPELYSSIRIKATLAANNSVILSTFNKEQNDSSN</sequence>
<organism evidence="1 2">
    <name type="scientific">Moraxella bovis</name>
    <dbReference type="NCBI Taxonomy" id="476"/>
    <lineage>
        <taxon>Bacteria</taxon>
        <taxon>Pseudomonadati</taxon>
        <taxon>Pseudomonadota</taxon>
        <taxon>Gammaproteobacteria</taxon>
        <taxon>Moraxellales</taxon>
        <taxon>Moraxellaceae</taxon>
        <taxon>Moraxella</taxon>
    </lineage>
</organism>
<accession>A0ABY6M5W6</accession>
<evidence type="ECO:0000313" key="2">
    <source>
        <dbReference type="Proteomes" id="UP001163632"/>
    </source>
</evidence>
<gene>
    <name evidence="1" type="ORF">LP092_13535</name>
</gene>